<dbReference type="SUPFAM" id="SSF64268">
    <property type="entry name" value="PX domain"/>
    <property type="match status" value="1"/>
</dbReference>
<feature type="compositionally biased region" description="Pro residues" evidence="1">
    <location>
        <begin position="231"/>
        <end position="240"/>
    </location>
</feature>
<evidence type="ECO:0000313" key="4">
    <source>
        <dbReference type="EMBL" id="KAG2521465.1"/>
    </source>
</evidence>
<feature type="domain" description="PX" evidence="2">
    <location>
        <begin position="65"/>
        <end position="201"/>
    </location>
</feature>
<reference evidence="7 8" key="2">
    <citation type="submission" date="2018-07" db="EMBL/GenBank/DDBJ databases">
        <title>Genome sequencing of oomycete isolates from Chile give support for New Zealand origin for Phytophthora kernoviae and make available the first Nothophytophthora sp. genome.</title>
        <authorList>
            <person name="Studholme D.J."/>
            <person name="Sanfuentes E."/>
            <person name="Panda P."/>
            <person name="Hill R."/>
            <person name="Sambles C."/>
            <person name="Grant M."/>
            <person name="Williams N.M."/>
            <person name="Mcdougal R.L."/>
        </authorList>
    </citation>
    <scope>NUCLEOTIDE SEQUENCE [LARGE SCALE GENOMIC DNA]</scope>
    <source>
        <strain evidence="5">Chile2</strain>
        <strain evidence="6">Chile4</strain>
    </source>
</reference>
<organism evidence="6 7">
    <name type="scientific">Phytophthora kernoviae</name>
    <dbReference type="NCBI Taxonomy" id="325452"/>
    <lineage>
        <taxon>Eukaryota</taxon>
        <taxon>Sar</taxon>
        <taxon>Stramenopiles</taxon>
        <taxon>Oomycota</taxon>
        <taxon>Peronosporomycetes</taxon>
        <taxon>Peronosporales</taxon>
        <taxon>Peronosporaceae</taxon>
        <taxon>Phytophthora</taxon>
    </lineage>
</organism>
<dbReference type="Proteomes" id="UP000285624">
    <property type="component" value="Unassembled WGS sequence"/>
</dbReference>
<dbReference type="EMBL" id="JPWV03000240">
    <property type="protein sequence ID" value="KAG2520418.1"/>
    <property type="molecule type" value="Genomic_DNA"/>
</dbReference>
<dbReference type="InterPro" id="IPR001683">
    <property type="entry name" value="PX_dom"/>
</dbReference>
<feature type="compositionally biased region" description="Polar residues" evidence="1">
    <location>
        <begin position="280"/>
        <end position="293"/>
    </location>
</feature>
<dbReference type="Proteomes" id="UP000792063">
    <property type="component" value="Unassembled WGS sequence"/>
</dbReference>
<name>A0A3R7HFJ7_9STRA</name>
<dbReference type="EMBL" id="MBDN02000283">
    <property type="protein sequence ID" value="RLN76904.1"/>
    <property type="molecule type" value="Genomic_DNA"/>
</dbReference>
<dbReference type="Proteomes" id="UP000785171">
    <property type="component" value="Unassembled WGS sequence"/>
</dbReference>
<dbReference type="PROSITE" id="PS50195">
    <property type="entry name" value="PX"/>
    <property type="match status" value="1"/>
</dbReference>
<feature type="region of interest" description="Disordered" evidence="1">
    <location>
        <begin position="278"/>
        <end position="316"/>
    </location>
</feature>
<dbReference type="Pfam" id="PF00787">
    <property type="entry name" value="PX"/>
    <property type="match status" value="1"/>
</dbReference>
<dbReference type="EMBL" id="MAYM02000530">
    <property type="protein sequence ID" value="RLN37597.1"/>
    <property type="molecule type" value="Genomic_DNA"/>
</dbReference>
<keyword evidence="7" id="KW-1185">Reference proteome</keyword>
<evidence type="ECO:0000313" key="6">
    <source>
        <dbReference type="EMBL" id="RLN76904.1"/>
    </source>
</evidence>
<protein>
    <recommendedName>
        <fullName evidence="2">PX domain-containing protein</fullName>
    </recommendedName>
</protein>
<evidence type="ECO:0000259" key="2">
    <source>
        <dbReference type="PROSITE" id="PS50195"/>
    </source>
</evidence>
<evidence type="ECO:0000313" key="5">
    <source>
        <dbReference type="EMBL" id="RLN37597.1"/>
    </source>
</evidence>
<gene>
    <name evidence="5" type="ORF">BBI17_007150</name>
    <name evidence="6" type="ORF">BBO99_00007181</name>
    <name evidence="3" type="ORF">JM16_006722</name>
    <name evidence="4" type="ORF">JM18_006596</name>
</gene>
<evidence type="ECO:0000313" key="3">
    <source>
        <dbReference type="EMBL" id="KAG2520418.1"/>
    </source>
</evidence>
<reference evidence="3" key="3">
    <citation type="submission" date="2020-06" db="EMBL/GenBank/DDBJ databases">
        <authorList>
            <person name="Studholme D.J."/>
        </authorList>
    </citation>
    <scope>NUCLEOTIDE SEQUENCE</scope>
    <source>
        <strain evidence="3">NZFS 2646</strain>
        <strain evidence="4">NZFS 3630</strain>
    </source>
</reference>
<dbReference type="EMBL" id="JPWU03000249">
    <property type="protein sequence ID" value="KAG2521465.1"/>
    <property type="molecule type" value="Genomic_DNA"/>
</dbReference>
<sequence>MQSRRSFEPRVTLASQALRISPTSNAVHTIQCPSTVGIFPANRPTSLFGADNKIDDVTNKLAAMSMFQSGVQVFIPAALNRPTHTLYSICMLVQPTNQEWTVNRRYSQFLQLRKDIQHKMAARGVTCANCASFNRAICKFDFPPKSLLRTNTVVRRRVTALQDFLKLLVERVYNDLPKCGICGEEVKDMMRPFLIRGAQPMNGSIISKINKSLSLDSYAVVDQPVVPVPVPSPEPAPPISPSFTNSSRELFSSSKSSSKPIFTHSQISGGKSIFSRSKAMMSTRSDDASTQPNDSEDPLRDYSDSDEDGYGKKYDDQRCYDEGIPLEEAMKQVVLPSGTEHTCEEVVARLTSMWAAYDLDEALASLPPERLSERISFSVDENEYVF</sequence>
<dbReference type="Gene3D" id="3.30.1520.10">
    <property type="entry name" value="Phox-like domain"/>
    <property type="match status" value="1"/>
</dbReference>
<evidence type="ECO:0000256" key="1">
    <source>
        <dbReference type="SAM" id="MobiDB-lite"/>
    </source>
</evidence>
<feature type="compositionally biased region" description="Basic and acidic residues" evidence="1">
    <location>
        <begin position="297"/>
        <end position="316"/>
    </location>
</feature>
<evidence type="ECO:0000313" key="7">
    <source>
        <dbReference type="Proteomes" id="UP000285624"/>
    </source>
</evidence>
<dbReference type="Proteomes" id="UP000285883">
    <property type="component" value="Unassembled WGS sequence"/>
</dbReference>
<dbReference type="GO" id="GO:0035091">
    <property type="term" value="F:phosphatidylinositol binding"/>
    <property type="evidence" value="ECO:0007669"/>
    <property type="project" value="InterPro"/>
</dbReference>
<feature type="region of interest" description="Disordered" evidence="1">
    <location>
        <begin position="231"/>
        <end position="264"/>
    </location>
</feature>
<comment type="caution">
    <text evidence="6">The sequence shown here is derived from an EMBL/GenBank/DDBJ whole genome shotgun (WGS) entry which is preliminary data.</text>
</comment>
<dbReference type="AlphaFoldDB" id="A0A3R7HFJ7"/>
<reference evidence="3" key="1">
    <citation type="journal article" date="2015" name="Genom Data">
        <title>Genome sequences of six Phytophthora species associated with forests in New Zealand.</title>
        <authorList>
            <person name="Studholme D.J."/>
            <person name="McDougal R.L."/>
            <person name="Sambles C."/>
            <person name="Hansen E."/>
            <person name="Hardy G."/>
            <person name="Grant M."/>
            <person name="Ganley R.J."/>
            <person name="Williams N.M."/>
        </authorList>
    </citation>
    <scope>NUCLEOTIDE SEQUENCE</scope>
    <source>
        <strain evidence="3">NZFS 2646</strain>
        <strain evidence="4">NZFS 3630</strain>
    </source>
</reference>
<proteinExistence type="predicted"/>
<accession>A0A3R7HFJ7</accession>
<dbReference type="InterPro" id="IPR036871">
    <property type="entry name" value="PX_dom_sf"/>
</dbReference>
<evidence type="ECO:0000313" key="8">
    <source>
        <dbReference type="Proteomes" id="UP000285883"/>
    </source>
</evidence>